<name>A0A1D2J2T3_PARBR</name>
<gene>
    <name evidence="1" type="ORF">ACO22_08097</name>
</gene>
<comment type="caution">
    <text evidence="1">The sequence shown here is derived from an EMBL/GenBank/DDBJ whole genome shotgun (WGS) entry which is preliminary data.</text>
</comment>
<protein>
    <submittedName>
        <fullName evidence="1">Uncharacterized protein</fullName>
    </submittedName>
</protein>
<evidence type="ECO:0000313" key="2">
    <source>
        <dbReference type="Proteomes" id="UP000242814"/>
    </source>
</evidence>
<evidence type="ECO:0000313" key="1">
    <source>
        <dbReference type="EMBL" id="ODH12606.1"/>
    </source>
</evidence>
<dbReference type="Proteomes" id="UP000242814">
    <property type="component" value="Unassembled WGS sequence"/>
</dbReference>
<accession>A0A1D2J2T3</accession>
<dbReference type="EMBL" id="LZYO01000947">
    <property type="protein sequence ID" value="ODH12606.1"/>
    <property type="molecule type" value="Genomic_DNA"/>
</dbReference>
<reference evidence="1 2" key="1">
    <citation type="submission" date="2016-06" db="EMBL/GenBank/DDBJ databases">
        <authorList>
            <person name="Kjaerup R.B."/>
            <person name="Dalgaard T.S."/>
            <person name="Juul-Madsen H.R."/>
        </authorList>
    </citation>
    <scope>NUCLEOTIDE SEQUENCE [LARGE SCALE GENOMIC DNA]</scope>
    <source>
        <strain evidence="1 2">Pb300</strain>
    </source>
</reference>
<organism evidence="1 2">
    <name type="scientific">Paracoccidioides brasiliensis</name>
    <dbReference type="NCBI Taxonomy" id="121759"/>
    <lineage>
        <taxon>Eukaryota</taxon>
        <taxon>Fungi</taxon>
        <taxon>Dikarya</taxon>
        <taxon>Ascomycota</taxon>
        <taxon>Pezizomycotina</taxon>
        <taxon>Eurotiomycetes</taxon>
        <taxon>Eurotiomycetidae</taxon>
        <taxon>Onygenales</taxon>
        <taxon>Ajellomycetaceae</taxon>
        <taxon>Paracoccidioides</taxon>
    </lineage>
</organism>
<dbReference type="AlphaFoldDB" id="A0A1D2J2T3"/>
<feature type="non-terminal residue" evidence="1">
    <location>
        <position position="1"/>
    </location>
</feature>
<sequence>ILYDLSQKSLISSILFLLYVEPLLQLIKDQFEYTDNIAILETKSFFE</sequence>
<proteinExistence type="predicted"/>